<dbReference type="EMBL" id="CP000153">
    <property type="protein sequence ID" value="ABB44478.1"/>
    <property type="molecule type" value="Genomic_DNA"/>
</dbReference>
<reference evidence="9 10" key="1">
    <citation type="journal article" date="2008" name="Appl. Environ. Microbiol.">
        <title>Genome of the epsilonproteobacterial chemolithoautotroph Sulfurimonas denitrificans.</title>
        <authorList>
            <person name="Sievert S.M."/>
            <person name="Scott K.M."/>
            <person name="Klotz M.G."/>
            <person name="Chain P.S.G."/>
            <person name="Hauser L.J."/>
            <person name="Hemp J."/>
            <person name="Huegler M."/>
            <person name="Land M."/>
            <person name="Lapidus A."/>
            <person name="Larimer F.W."/>
            <person name="Lucas S."/>
            <person name="Malfatti S.A."/>
            <person name="Meyer F."/>
            <person name="Paulsen I.T."/>
            <person name="Ren Q."/>
            <person name="Simon J."/>
            <person name="Bailey K."/>
            <person name="Diaz E."/>
            <person name="Fitzpatrick K.A."/>
            <person name="Glover B."/>
            <person name="Gwatney N."/>
            <person name="Korajkic A."/>
            <person name="Long A."/>
            <person name="Mobberley J.M."/>
            <person name="Pantry S.N."/>
            <person name="Pazder G."/>
            <person name="Peterson S."/>
            <person name="Quintanilla J.D."/>
            <person name="Sprinkle R."/>
            <person name="Stephens J."/>
            <person name="Thomas P."/>
            <person name="Vaughn R."/>
            <person name="Weber M.J."/>
            <person name="Wooten L.L."/>
        </authorList>
    </citation>
    <scope>NUCLEOTIDE SEQUENCE [LARGE SCALE GENOMIC DNA]</scope>
    <source>
        <strain evidence="10">ATCC 33889 / DSM 1251</strain>
    </source>
</reference>
<protein>
    <submittedName>
        <fullName evidence="9">Hemolysin-type calcium-binding region</fullName>
    </submittedName>
</protein>
<dbReference type="PROSITE" id="PS00330">
    <property type="entry name" value="HEMOLYSIN_CALCIUM"/>
    <property type="match status" value="4"/>
</dbReference>
<evidence type="ECO:0000256" key="3">
    <source>
        <dbReference type="ARBA" id="ARBA00022525"/>
    </source>
</evidence>
<dbReference type="eggNOG" id="COG2931">
    <property type="taxonomic scope" value="Bacteria"/>
</dbReference>
<dbReference type="PANTHER" id="PTHR38340:SF1">
    <property type="entry name" value="S-LAYER PROTEIN"/>
    <property type="match status" value="1"/>
</dbReference>
<organism evidence="9 10">
    <name type="scientific">Sulfurimonas denitrificans (strain ATCC 33889 / DSM 1251)</name>
    <name type="common">Thiomicrospira denitrificans (strain ATCC 33889 / DSM 1251)</name>
    <dbReference type="NCBI Taxonomy" id="326298"/>
    <lineage>
        <taxon>Bacteria</taxon>
        <taxon>Pseudomonadati</taxon>
        <taxon>Campylobacterota</taxon>
        <taxon>Epsilonproteobacteria</taxon>
        <taxon>Campylobacterales</taxon>
        <taxon>Sulfurimonadaceae</taxon>
        <taxon>Sulfurimonas</taxon>
    </lineage>
</organism>
<dbReference type="InterPro" id="IPR001343">
    <property type="entry name" value="Hemolysn_Ca-bd"/>
</dbReference>
<evidence type="ECO:0000313" key="9">
    <source>
        <dbReference type="EMBL" id="ABB44478.1"/>
    </source>
</evidence>
<sequence length="1864" mass="197637">MALEVNSKSIEYKDNKVIIKSMPKDGENLSVFIRPGDEVVFDIDGVTSDELDYALVGGDIVVEFPGLGALTFPSMGLMSFSSNPPQFNFSGKLFSVENLLSKIQEINELPITSVDASFKVRVSDTDEDKGLMHNKPDMASPAPIIIVPQSQVLPDSYNKKEDFTQTQQEVRKDYRSDSEAIAKSNTVPNSYTKPYASYAKPNDFDAYKPKEEMIPKPDVEMIPKPDVEMIPKPDYETMPKNDFTDYFPENNYTGYGDGNGDGVGPGEGIPSFGFKATAHQVRFSEVLNADNTPEILGGGGSVAGYKFDSVSDQYKPETIDISNRTENMVIRAENSDYFSNAPSAKTGVNVLTFKDLANGESVTIDGLTLTASGAISAAAVATGFASLAASSDGILNTVTNGAWSGTLSAGWSSAAAAGDKVTFTSTAANNNITTFVTSSLGSTPVDVVHSEPSTDVYLSRVLRFEPNMPEGFYVDSFSISGLPSGVKILDKDSNEISGSNISKENMIFKNALGEVIAYDSVDFLTNFKSAEFTIKYPNNISAPFNVSITANYKVDAAFADSVTESEQSFTNEYTFALKDITSADDYTYKKADFAGGKDEGFILSKEPNYNIIKDGSGDNIIYGGIVKDVVYDAAGDDTYYLSAGDDTLYGGSGTNRIYGDNDNGSAETKKYDGKDTVSYENVNSFGISEIELLSNEGAITAQESQKLGGSYDEDSDPSTSNPLNVDMLVSYKGVYVDLDGVHVDGLNIDVDGDGDIDADDKINAISKFANRDGRFTYDADGYAIGTSIGKTITFTSITSNAQVDDITVVASGVETVAAPTALGVVSIQGVDATTTESHEITFQDLIAGQSVTVDGLKLTATGAISAADVAAGFSSLDNSAATAGSAVTNGTWSGAKTTAWTSGGATGAVVTFTSQTATTAVDDIVTASAGVSGIDTPAIDVAITQGSSDIDTKQSEKATIVFKDLIAGQSLSVGGLTLSATGAISAASVAAGFASLSAGATAGNAVANGTWSGTLGSFSSSKQESGLDSIQATGYDIYKDIENITGSKYNDTIYGNLTKDNTLSGLGGSDTIDGRGGNNKLYGGDGGDTLISGSGKDYIDGGADTDTVSYVNMIEGVRVRLDRPNGEEYDYAHLNSDLVNEKDRILNVENITGSSYDDTIYGNANTNFIKGGAGDDRIFAGGGYDFIDGGAGSDWITYKPSDYDFNTTKPSFMETFQGITVDLNSSDFVMVKETATDNLIDLIKDIEKISATDGIDKIYGSNSADEEFWGWGGNDILYGRGGNDILHGGSGDDYIRPGRGVDKSYGDTGDNYLELYDDGVKDKAFQAIRLNSDGKVQHKLVAGDGSWIDGYNSIDGLEIAEGFSGIGLGNGTNDEIHGNELANIINGYGGDDDIYGYGGDDTIRGGSGKDKIYGGAGKDIIYGDQDDDTIDAGDGDDTVYGYGRYTTGQTNNDKIDGGDGFDTIDYSTTSDAITLNLGNVVGGYATVEFLSATGTAGIYNDLIKNFESVVGSRGNDTITANDSGMTLDGWSGVDKLYGGAGADTIIARNQATEILDGGGGSDTLKLAQNVDFRNQTISNFEILELGSYNSYFNLSQWSLNSFTKVVGGDNSRIYMYSTNTVTDDNFNFTNIDFSDFSGSLYVSGYNGNDTYNFTGSTLSANMNFYLDASSGTDTLIMGVNQTINMLDNYYNTFETFQIGTDSNLNIKAYNDNGRTFYAHNKDFSAVDGDVNLIGGSGNDTFYANYEALLAGKLNIDGGSGSDMVDVRTTQTNAALTFNDADIFNNIERLELDTISSTNSINIDARAMKQWIGSSSELTLDIANNTQGTKVTIDNTKGDDMTNFTIGQSYTITLDDNTSFAMHVV</sequence>
<keyword evidence="6" id="KW-0843">Virulence</keyword>
<comment type="subcellular location">
    <subcellularLocation>
        <location evidence="1">Membrane</location>
    </subcellularLocation>
    <subcellularLocation>
        <location evidence="2">Secreted</location>
    </subcellularLocation>
</comment>
<dbReference type="InterPro" id="IPR018511">
    <property type="entry name" value="Hemolysin-typ_Ca-bd_CS"/>
</dbReference>
<dbReference type="PRINTS" id="PR01488">
    <property type="entry name" value="RTXTOXINA"/>
</dbReference>
<feature type="compositionally biased region" description="Basic and acidic residues" evidence="8">
    <location>
        <begin position="161"/>
        <end position="180"/>
    </location>
</feature>
<evidence type="ECO:0000256" key="8">
    <source>
        <dbReference type="SAM" id="MobiDB-lite"/>
    </source>
</evidence>
<keyword evidence="5" id="KW-0677">Repeat</keyword>
<dbReference type="STRING" id="326298.Suden_1200"/>
<evidence type="ECO:0000313" key="10">
    <source>
        <dbReference type="Proteomes" id="UP000002714"/>
    </source>
</evidence>
<dbReference type="GO" id="GO:0005509">
    <property type="term" value="F:calcium ion binding"/>
    <property type="evidence" value="ECO:0007669"/>
    <property type="project" value="InterPro"/>
</dbReference>
<evidence type="ECO:0000256" key="4">
    <source>
        <dbReference type="ARBA" id="ARBA00022656"/>
    </source>
</evidence>
<evidence type="ECO:0000256" key="7">
    <source>
        <dbReference type="ARBA" id="ARBA00023136"/>
    </source>
</evidence>
<keyword evidence="3" id="KW-0964">Secreted</keyword>
<dbReference type="PANTHER" id="PTHR38340">
    <property type="entry name" value="S-LAYER PROTEIN"/>
    <property type="match status" value="1"/>
</dbReference>
<dbReference type="PRINTS" id="PR00313">
    <property type="entry name" value="CABNDNGRPT"/>
</dbReference>
<feature type="region of interest" description="Disordered" evidence="8">
    <location>
        <begin position="161"/>
        <end position="187"/>
    </location>
</feature>
<dbReference type="InterPro" id="IPR050557">
    <property type="entry name" value="RTX_toxin/Mannuronan_C5-epim"/>
</dbReference>
<dbReference type="InterPro" id="IPR011049">
    <property type="entry name" value="Serralysin-like_metalloprot_C"/>
</dbReference>
<keyword evidence="7" id="KW-0472">Membrane</keyword>
<dbReference type="KEGG" id="tdn:Suden_1200"/>
<dbReference type="GO" id="GO:0016020">
    <property type="term" value="C:membrane"/>
    <property type="evidence" value="ECO:0007669"/>
    <property type="project" value="UniProtKB-SubCell"/>
</dbReference>
<dbReference type="Proteomes" id="UP000002714">
    <property type="component" value="Chromosome"/>
</dbReference>
<proteinExistence type="predicted"/>
<dbReference type="HOGENOM" id="CLU_236574_0_0_7"/>
<dbReference type="GO" id="GO:0005576">
    <property type="term" value="C:extracellular region"/>
    <property type="evidence" value="ECO:0007669"/>
    <property type="project" value="UniProtKB-SubCell"/>
</dbReference>
<evidence type="ECO:0000256" key="2">
    <source>
        <dbReference type="ARBA" id="ARBA00004613"/>
    </source>
</evidence>
<dbReference type="OrthoDB" id="5337046at2"/>
<keyword evidence="10" id="KW-1185">Reference proteome</keyword>
<evidence type="ECO:0000256" key="1">
    <source>
        <dbReference type="ARBA" id="ARBA00004370"/>
    </source>
</evidence>
<keyword evidence="4" id="KW-0800">Toxin</keyword>
<name>Q30RA3_SULDN</name>
<evidence type="ECO:0000256" key="5">
    <source>
        <dbReference type="ARBA" id="ARBA00022737"/>
    </source>
</evidence>
<dbReference type="Gene3D" id="2.150.10.10">
    <property type="entry name" value="Serralysin-like metalloprotease, C-terminal"/>
    <property type="match status" value="3"/>
</dbReference>
<gene>
    <name evidence="9" type="ordered locus">Suden_1200</name>
</gene>
<evidence type="ECO:0000256" key="6">
    <source>
        <dbReference type="ARBA" id="ARBA00023026"/>
    </source>
</evidence>
<dbReference type="InterPro" id="IPR003995">
    <property type="entry name" value="RTX_toxin_determinant-A"/>
</dbReference>
<dbReference type="GO" id="GO:0090729">
    <property type="term" value="F:toxin activity"/>
    <property type="evidence" value="ECO:0007669"/>
    <property type="project" value="UniProtKB-KW"/>
</dbReference>
<dbReference type="Pfam" id="PF00353">
    <property type="entry name" value="HemolysinCabind"/>
    <property type="match status" value="8"/>
</dbReference>
<dbReference type="RefSeq" id="WP_011372830.1">
    <property type="nucleotide sequence ID" value="NC_007575.1"/>
</dbReference>
<accession>Q30RA3</accession>
<dbReference type="SUPFAM" id="SSF51120">
    <property type="entry name" value="beta-Roll"/>
    <property type="match status" value="6"/>
</dbReference>